<keyword evidence="4" id="KW-0472">Membrane</keyword>
<dbReference type="RefSeq" id="WP_259081124.1">
    <property type="nucleotide sequence ID" value="NZ_JANUAU010000018.1"/>
</dbReference>
<feature type="repeat" description="ANK" evidence="1">
    <location>
        <begin position="759"/>
        <end position="791"/>
    </location>
</feature>
<dbReference type="InterPro" id="IPR027417">
    <property type="entry name" value="P-loop_NTPase"/>
</dbReference>
<dbReference type="Pfam" id="PF12796">
    <property type="entry name" value="Ank_2"/>
    <property type="match status" value="1"/>
</dbReference>
<dbReference type="AlphaFoldDB" id="A0A9X2Q2N6"/>
<dbReference type="PROSITE" id="PS50088">
    <property type="entry name" value="ANK_REPEAT"/>
    <property type="match status" value="2"/>
</dbReference>
<protein>
    <submittedName>
        <fullName evidence="6">Signal recognition particle receptor subunit beta</fullName>
    </submittedName>
</protein>
<dbReference type="PANTHER" id="PTHR43681">
    <property type="entry name" value="TRANSMEMBRANE GTPASE FZO"/>
    <property type="match status" value="1"/>
</dbReference>
<feature type="region of interest" description="Disordered" evidence="3">
    <location>
        <begin position="701"/>
        <end position="721"/>
    </location>
</feature>
<feature type="coiled-coil region" evidence="2">
    <location>
        <begin position="336"/>
        <end position="367"/>
    </location>
</feature>
<dbReference type="PROSITE" id="PS50297">
    <property type="entry name" value="ANK_REP_REGION"/>
    <property type="match status" value="1"/>
</dbReference>
<dbReference type="EMBL" id="JANUAU010000018">
    <property type="protein sequence ID" value="MCS3679329.1"/>
    <property type="molecule type" value="Genomic_DNA"/>
</dbReference>
<feature type="compositionally biased region" description="Acidic residues" evidence="3">
    <location>
        <begin position="710"/>
        <end position="721"/>
    </location>
</feature>
<dbReference type="SUPFAM" id="SSF52540">
    <property type="entry name" value="P-loop containing nucleoside triphosphate hydrolases"/>
    <property type="match status" value="1"/>
</dbReference>
<dbReference type="InterPro" id="IPR036770">
    <property type="entry name" value="Ankyrin_rpt-contain_sf"/>
</dbReference>
<gene>
    <name evidence="6" type="ORF">GGP71_003280</name>
</gene>
<keyword evidence="2" id="KW-0175">Coiled coil</keyword>
<dbReference type="Pfam" id="PF00350">
    <property type="entry name" value="Dynamin_N"/>
    <property type="match status" value="1"/>
</dbReference>
<evidence type="ECO:0000256" key="3">
    <source>
        <dbReference type="SAM" id="MobiDB-lite"/>
    </source>
</evidence>
<evidence type="ECO:0000256" key="2">
    <source>
        <dbReference type="SAM" id="Coils"/>
    </source>
</evidence>
<dbReference type="Gene3D" id="3.40.50.300">
    <property type="entry name" value="P-loop containing nucleotide triphosphate hydrolases"/>
    <property type="match status" value="1"/>
</dbReference>
<keyword evidence="1" id="KW-0040">ANK repeat</keyword>
<keyword evidence="4" id="KW-0812">Transmembrane</keyword>
<name>A0A9X2Q2N6_9BACT</name>
<reference evidence="6" key="1">
    <citation type="submission" date="2022-08" db="EMBL/GenBank/DDBJ databases">
        <title>Genomic Encyclopedia of Type Strains, Phase V (KMG-V): Genome sequencing to study the core and pangenomes of soil and plant-associated prokaryotes.</title>
        <authorList>
            <person name="Whitman W."/>
        </authorList>
    </citation>
    <scope>NUCLEOTIDE SEQUENCE</scope>
    <source>
        <strain evidence="6">0</strain>
    </source>
</reference>
<organism evidence="6 7">
    <name type="scientific">Salinibacter ruber</name>
    <dbReference type="NCBI Taxonomy" id="146919"/>
    <lineage>
        <taxon>Bacteria</taxon>
        <taxon>Pseudomonadati</taxon>
        <taxon>Rhodothermota</taxon>
        <taxon>Rhodothermia</taxon>
        <taxon>Rhodothermales</taxon>
        <taxon>Salinibacteraceae</taxon>
        <taxon>Salinibacter</taxon>
    </lineage>
</organism>
<dbReference type="InterPro" id="IPR051943">
    <property type="entry name" value="TRAFAC_Dynamin-like_GTPase"/>
</dbReference>
<sequence>MDRHSDPADRINTDELVEYLQEAPIRLAVFGEFSAGKTTALNALIGEEILSVAVEPTTAVPTRIRYGREFNIFIERVDGETLALFEDDPPFWTRFVGRRDTLNTLEKQQDTIRDFLQRWTKEGEKAGEVERVIIELPLDWLKGGLELVDTPGVNNEFVRHQGFTEQEAGDADIAVLLMDARQGGAKRTEFEFMNDVQQQVERCIVAPNKMDLIPADEREEFLGYIHETALPKHWEGAVTPPVMGISALAALHPEDYEEPGLVASFEEVRERLETLAREERGKLLLARKGNPEKQFFAQAREREAEGEYDRAHRLYFDLLDVMEAAGLDSTPAEEGVARCEENLSAQVDTLDELNERYNEAMTLAEEDPDSALERLESIRDEKEELRLEDGDLHASIEQLQSRIEERDAAREEIQQIEAQVEHHRENENWIEAVETAQEILSLINLAEVSENREENLRDFIDSQVSRRNSWISEQWPEAKNHINTHLSEGDPAQAEKALAPFVPVPADSPHAVDIEETKTRVQTRTDALEAFRDARSKILTQIGQLQEEQVDRSTGRFFLQTLRRLAEGHRELHGGTDTTVDLTEIDLKIDAEGYALTVEEKIDLIEAAITLLDDDVDRLHGLKAQLTERKEELQNLDPNVPRRREELFNKYPDHPRIGTEDPSELTSLELACMEGNLDALREIIAGTGRLLLNVKAKLRRNSSPHRNEDTYEPEGLDGSEFDQDGEMYTPLMIAAREGHHKTVDTLLDAGADPDERSQSDFTALHFAAYEGNSECVDCLLHETGNPSGTDVNGFNALDWAVIENNEDTQQILRSKGLRVTESFSDFEDENEINKAESNGTANKRKKDSEKCDHLFDGGKCKKCGITLREKEDGQHSPESSGVASVSGSFIFRSLIFGLILFSFLLLISSIISAIA</sequence>
<evidence type="ECO:0000256" key="1">
    <source>
        <dbReference type="PROSITE-ProRule" id="PRU00023"/>
    </source>
</evidence>
<dbReference type="Proteomes" id="UP001155027">
    <property type="component" value="Unassembled WGS sequence"/>
</dbReference>
<evidence type="ECO:0000313" key="6">
    <source>
        <dbReference type="EMBL" id="MCS3679329.1"/>
    </source>
</evidence>
<feature type="domain" description="Dynamin N-terminal" evidence="5">
    <location>
        <begin position="27"/>
        <end position="206"/>
    </location>
</feature>
<feature type="coiled-coil region" evidence="2">
    <location>
        <begin position="396"/>
        <end position="426"/>
    </location>
</feature>
<keyword evidence="4" id="KW-1133">Transmembrane helix</keyword>
<dbReference type="PANTHER" id="PTHR43681:SF1">
    <property type="entry name" value="SARCALUMENIN"/>
    <property type="match status" value="1"/>
</dbReference>
<evidence type="ECO:0000256" key="4">
    <source>
        <dbReference type="SAM" id="Phobius"/>
    </source>
</evidence>
<evidence type="ECO:0000313" key="7">
    <source>
        <dbReference type="Proteomes" id="UP001155027"/>
    </source>
</evidence>
<dbReference type="InterPro" id="IPR002110">
    <property type="entry name" value="Ankyrin_rpt"/>
</dbReference>
<evidence type="ECO:0000259" key="5">
    <source>
        <dbReference type="Pfam" id="PF00350"/>
    </source>
</evidence>
<feature type="transmembrane region" description="Helical" evidence="4">
    <location>
        <begin position="889"/>
        <end position="914"/>
    </location>
</feature>
<comment type="caution">
    <text evidence="6">The sequence shown here is derived from an EMBL/GenBank/DDBJ whole genome shotgun (WGS) entry which is preliminary data.</text>
</comment>
<dbReference type="SUPFAM" id="SSF48403">
    <property type="entry name" value="Ankyrin repeat"/>
    <property type="match status" value="1"/>
</dbReference>
<keyword evidence="6" id="KW-0675">Receptor</keyword>
<feature type="repeat" description="ANK" evidence="1">
    <location>
        <begin position="726"/>
        <end position="758"/>
    </location>
</feature>
<dbReference type="Gene3D" id="1.25.40.20">
    <property type="entry name" value="Ankyrin repeat-containing domain"/>
    <property type="match status" value="1"/>
</dbReference>
<dbReference type="SMART" id="SM00248">
    <property type="entry name" value="ANK"/>
    <property type="match status" value="4"/>
</dbReference>
<accession>A0A9X2Q2N6</accession>
<proteinExistence type="predicted"/>
<dbReference type="InterPro" id="IPR045063">
    <property type="entry name" value="Dynamin_N"/>
</dbReference>